<dbReference type="SUPFAM" id="SSF51735">
    <property type="entry name" value="NAD(P)-binding Rossmann-fold domains"/>
    <property type="match status" value="1"/>
</dbReference>
<keyword evidence="2" id="KW-0560">Oxidoreductase</keyword>
<dbReference type="AlphaFoldDB" id="A0A7Y9JQQ7"/>
<comment type="caution">
    <text evidence="4">The sequence shown here is derived from an EMBL/GenBank/DDBJ whole genome shotgun (WGS) entry which is preliminary data.</text>
</comment>
<protein>
    <recommendedName>
        <fullName evidence="6">Short-chain dehydrogenase</fullName>
    </recommendedName>
</protein>
<sequence>MPRALVTGPTAGIGHSFAVQLAGRGHDLVLVARDQQRLEEVAGDLRERFGVAVEVLVADLADRDQLVRVEQRLADRSSPVDLLVNNAGFGLKGRFLDNDVAAETAMLDVLVTAVVRLMHAALGPMVERGHGQVLNVSSVASFLPRGSYSAAKAYVNKLGEWAAAEYAPHGVTVTTLCPGFVRTEFHERMDVGQDSAPDFLWLDADDLVRTALADLEKGKVYSIPSARYKAIAGAARVVPRGVLQRFQSLGRK</sequence>
<evidence type="ECO:0000313" key="4">
    <source>
        <dbReference type="EMBL" id="NYD55929.1"/>
    </source>
</evidence>
<accession>A0A7Y9JQQ7</accession>
<dbReference type="PANTHER" id="PTHR43899">
    <property type="entry name" value="RH59310P"/>
    <property type="match status" value="1"/>
</dbReference>
<dbReference type="PANTHER" id="PTHR43899:SF13">
    <property type="entry name" value="RH59310P"/>
    <property type="match status" value="1"/>
</dbReference>
<evidence type="ECO:0008006" key="6">
    <source>
        <dbReference type="Google" id="ProtNLM"/>
    </source>
</evidence>
<dbReference type="PIRSF" id="PIRSF000126">
    <property type="entry name" value="11-beta-HSD1"/>
    <property type="match status" value="1"/>
</dbReference>
<dbReference type="PRINTS" id="PR00080">
    <property type="entry name" value="SDRFAMILY"/>
</dbReference>
<dbReference type="InterPro" id="IPR036291">
    <property type="entry name" value="NAD(P)-bd_dom_sf"/>
</dbReference>
<dbReference type="GO" id="GO:0016491">
    <property type="term" value="F:oxidoreductase activity"/>
    <property type="evidence" value="ECO:0007669"/>
    <property type="project" value="UniProtKB-KW"/>
</dbReference>
<gene>
    <name evidence="4" type="ORF">BKA08_000167</name>
</gene>
<dbReference type="Proteomes" id="UP000516957">
    <property type="component" value="Unassembled WGS sequence"/>
</dbReference>
<dbReference type="RefSeq" id="WP_179613887.1">
    <property type="nucleotide sequence ID" value="NZ_CP059163.1"/>
</dbReference>
<dbReference type="PRINTS" id="PR00081">
    <property type="entry name" value="GDHRDH"/>
</dbReference>
<dbReference type="Pfam" id="PF00106">
    <property type="entry name" value="adh_short"/>
    <property type="match status" value="1"/>
</dbReference>
<reference evidence="4 5" key="1">
    <citation type="submission" date="2020-07" db="EMBL/GenBank/DDBJ databases">
        <title>Sequencing the genomes of 1000 actinobacteria strains.</title>
        <authorList>
            <person name="Klenk H.-P."/>
        </authorList>
    </citation>
    <scope>NUCLEOTIDE SEQUENCE [LARGE SCALE GENOMIC DNA]</scope>
    <source>
        <strain evidence="4 5">DSM 18965</strain>
    </source>
</reference>
<proteinExistence type="inferred from homology"/>
<keyword evidence="5" id="KW-1185">Reference proteome</keyword>
<dbReference type="Gene3D" id="3.40.50.720">
    <property type="entry name" value="NAD(P)-binding Rossmann-like Domain"/>
    <property type="match status" value="1"/>
</dbReference>
<comment type="similarity">
    <text evidence="1 3">Belongs to the short-chain dehydrogenases/reductases (SDR) family.</text>
</comment>
<organism evidence="4 5">
    <name type="scientific">Nocardioides marinisabuli</name>
    <dbReference type="NCBI Taxonomy" id="419476"/>
    <lineage>
        <taxon>Bacteria</taxon>
        <taxon>Bacillati</taxon>
        <taxon>Actinomycetota</taxon>
        <taxon>Actinomycetes</taxon>
        <taxon>Propionibacteriales</taxon>
        <taxon>Nocardioidaceae</taxon>
        <taxon>Nocardioides</taxon>
    </lineage>
</organism>
<evidence type="ECO:0000256" key="3">
    <source>
        <dbReference type="RuleBase" id="RU000363"/>
    </source>
</evidence>
<name>A0A7Y9JQQ7_9ACTN</name>
<dbReference type="InterPro" id="IPR051019">
    <property type="entry name" value="VLCFA-Steroid_DH"/>
</dbReference>
<dbReference type="EMBL" id="JACCBE010000001">
    <property type="protein sequence ID" value="NYD55929.1"/>
    <property type="molecule type" value="Genomic_DNA"/>
</dbReference>
<evidence type="ECO:0000256" key="1">
    <source>
        <dbReference type="ARBA" id="ARBA00006484"/>
    </source>
</evidence>
<evidence type="ECO:0000256" key="2">
    <source>
        <dbReference type="ARBA" id="ARBA00023002"/>
    </source>
</evidence>
<evidence type="ECO:0000313" key="5">
    <source>
        <dbReference type="Proteomes" id="UP000516957"/>
    </source>
</evidence>
<dbReference type="CDD" id="cd05233">
    <property type="entry name" value="SDR_c"/>
    <property type="match status" value="1"/>
</dbReference>
<dbReference type="InterPro" id="IPR002347">
    <property type="entry name" value="SDR_fam"/>
</dbReference>